<evidence type="ECO:0000313" key="1">
    <source>
        <dbReference type="EMBL" id="MBT0666252.1"/>
    </source>
</evidence>
<dbReference type="EMBL" id="JAHCVJ010000010">
    <property type="protein sequence ID" value="MBT0666252.1"/>
    <property type="molecule type" value="Genomic_DNA"/>
</dbReference>
<name>A0AAW4L9N5_9BACT</name>
<reference evidence="1 2" key="1">
    <citation type="submission" date="2021-05" db="EMBL/GenBank/DDBJ databases">
        <title>The draft genome of Geobacter pelophilus DSM 12255.</title>
        <authorList>
            <person name="Xu Z."/>
            <person name="Masuda Y."/>
            <person name="Itoh H."/>
            <person name="Senoo K."/>
        </authorList>
    </citation>
    <scope>NUCLEOTIDE SEQUENCE [LARGE SCALE GENOMIC DNA]</scope>
    <source>
        <strain evidence="1 2">DSM 12255</strain>
    </source>
</reference>
<dbReference type="AlphaFoldDB" id="A0AAW4L9N5"/>
<comment type="caution">
    <text evidence="1">The sequence shown here is derived from an EMBL/GenBank/DDBJ whole genome shotgun (WGS) entry which is preliminary data.</text>
</comment>
<gene>
    <name evidence="1" type="ORF">KI809_18225</name>
</gene>
<proteinExistence type="predicted"/>
<dbReference type="RefSeq" id="WP_214173026.1">
    <property type="nucleotide sequence ID" value="NZ_JAHCVJ010000010.1"/>
</dbReference>
<dbReference type="InterPro" id="IPR005358">
    <property type="entry name" value="Puta_zinc/iron-chelating_dom"/>
</dbReference>
<keyword evidence="2" id="KW-1185">Reference proteome</keyword>
<dbReference type="Proteomes" id="UP000811899">
    <property type="component" value="Unassembled WGS sequence"/>
</dbReference>
<organism evidence="1 2">
    <name type="scientific">Geoanaerobacter pelophilus</name>
    <dbReference type="NCBI Taxonomy" id="60036"/>
    <lineage>
        <taxon>Bacteria</taxon>
        <taxon>Pseudomonadati</taxon>
        <taxon>Thermodesulfobacteriota</taxon>
        <taxon>Desulfuromonadia</taxon>
        <taxon>Geobacterales</taxon>
        <taxon>Geobacteraceae</taxon>
        <taxon>Geoanaerobacter</taxon>
    </lineage>
</organism>
<dbReference type="Pfam" id="PF03692">
    <property type="entry name" value="CxxCxxCC"/>
    <property type="match status" value="1"/>
</dbReference>
<protein>
    <submittedName>
        <fullName evidence="1">YkgJ family cysteine cluster protein</fullName>
    </submittedName>
</protein>
<sequence>MEDSLANYYALVTKVDELCNRIQAEFAEQLSCHAGCASCCRHITLAWVEAMALATALHKLPPNEVEAIQLRAQYAKPNGPCPLLVDDHCVMYDFRPIICRTHGLPILTEELSDSSIDCCPLNFQGSDQVPGTAVINLDRLNILLDSVNRVFINQFFTTKPEQERLTIAEALLLEIEISGDTP</sequence>
<evidence type="ECO:0000313" key="2">
    <source>
        <dbReference type="Proteomes" id="UP000811899"/>
    </source>
</evidence>
<accession>A0AAW4L9N5</accession>